<name>A2D8H7_TRIV3</name>
<dbReference type="VEuPathDB" id="TrichDB:TVAGG3_0393060"/>
<proteinExistence type="predicted"/>
<reference evidence="2" key="1">
    <citation type="submission" date="2006-10" db="EMBL/GenBank/DDBJ databases">
        <authorList>
            <person name="Amadeo P."/>
            <person name="Zhao Q."/>
            <person name="Wortman J."/>
            <person name="Fraser-Liggett C."/>
            <person name="Carlton J."/>
        </authorList>
    </citation>
    <scope>NUCLEOTIDE SEQUENCE</scope>
    <source>
        <strain evidence="2">G3</strain>
    </source>
</reference>
<organism evidence="2 3">
    <name type="scientific">Trichomonas vaginalis (strain ATCC PRA-98 / G3)</name>
    <dbReference type="NCBI Taxonomy" id="412133"/>
    <lineage>
        <taxon>Eukaryota</taxon>
        <taxon>Metamonada</taxon>
        <taxon>Parabasalia</taxon>
        <taxon>Trichomonadida</taxon>
        <taxon>Trichomonadidae</taxon>
        <taxon>Trichomonas</taxon>
    </lineage>
</organism>
<evidence type="ECO:0000313" key="2">
    <source>
        <dbReference type="EMBL" id="EAY23226.1"/>
    </source>
</evidence>
<accession>A2D8H7</accession>
<dbReference type="EMBL" id="DS113179">
    <property type="protein sequence ID" value="EAY23226.1"/>
    <property type="molecule type" value="Genomic_DNA"/>
</dbReference>
<evidence type="ECO:0000313" key="3">
    <source>
        <dbReference type="Proteomes" id="UP000001542"/>
    </source>
</evidence>
<keyword evidence="1" id="KW-0732">Signal</keyword>
<gene>
    <name evidence="2" type="ORF">TVAG_185320</name>
</gene>
<dbReference type="Proteomes" id="UP000001542">
    <property type="component" value="Unassembled WGS sequence"/>
</dbReference>
<evidence type="ECO:0000256" key="1">
    <source>
        <dbReference type="SAM" id="SignalP"/>
    </source>
</evidence>
<dbReference type="RefSeq" id="XP_001584212.1">
    <property type="nucleotide sequence ID" value="XM_001584162.1"/>
</dbReference>
<dbReference type="KEGG" id="tva:5468787"/>
<keyword evidence="3" id="KW-1185">Reference proteome</keyword>
<protein>
    <recommendedName>
        <fullName evidence="4">Right handed beta helix domain-containing protein</fullName>
    </recommendedName>
</protein>
<dbReference type="AlphaFoldDB" id="A2D8H7"/>
<dbReference type="InParanoid" id="A2D8H7"/>
<feature type="signal peptide" evidence="1">
    <location>
        <begin position="1"/>
        <end position="29"/>
    </location>
</feature>
<feature type="chain" id="PRO_5002643112" description="Right handed beta helix domain-containing protein" evidence="1">
    <location>
        <begin position="30"/>
        <end position="301"/>
    </location>
</feature>
<sequence length="301" mass="34751">MQKQSIFKIRQLKILCFKFFFLGLSQNGAIRIELQSDDAKTYTETNKFESCSSGYQEGGSLYFGEQGEFVQTKNSFINSTNLDAGTSFSIQVSEKPNYKNHANETLVYNCGSSEQVCGITTFMLYGFIIMNECNITQNRVKQDTGGYFTASITSDSYITCVNVIENNQTYNEFNWHSSYSSIFKVTSGNYIRNKSPNDGYLINSRSSDVFMGYCCIRENEIPNIFWAYYSTITFENSTTDNTTSYGYQTSPIFKNTDISFENYCHLLKIEFLDSLKDKCLHSNSQNKTDEFDKFWKIYRRR</sequence>
<evidence type="ECO:0008006" key="4">
    <source>
        <dbReference type="Google" id="ProtNLM"/>
    </source>
</evidence>
<reference evidence="2" key="2">
    <citation type="journal article" date="2007" name="Science">
        <title>Draft genome sequence of the sexually transmitted pathogen Trichomonas vaginalis.</title>
        <authorList>
            <person name="Carlton J.M."/>
            <person name="Hirt R.P."/>
            <person name="Silva J.C."/>
            <person name="Delcher A.L."/>
            <person name="Schatz M."/>
            <person name="Zhao Q."/>
            <person name="Wortman J.R."/>
            <person name="Bidwell S.L."/>
            <person name="Alsmark U.C.M."/>
            <person name="Besteiro S."/>
            <person name="Sicheritz-Ponten T."/>
            <person name="Noel C.J."/>
            <person name="Dacks J.B."/>
            <person name="Foster P.G."/>
            <person name="Simillion C."/>
            <person name="Van de Peer Y."/>
            <person name="Miranda-Saavedra D."/>
            <person name="Barton G.J."/>
            <person name="Westrop G.D."/>
            <person name="Mueller S."/>
            <person name="Dessi D."/>
            <person name="Fiori P.L."/>
            <person name="Ren Q."/>
            <person name="Paulsen I."/>
            <person name="Zhang H."/>
            <person name="Bastida-Corcuera F.D."/>
            <person name="Simoes-Barbosa A."/>
            <person name="Brown M.T."/>
            <person name="Hayes R.D."/>
            <person name="Mukherjee M."/>
            <person name="Okumura C.Y."/>
            <person name="Schneider R."/>
            <person name="Smith A.J."/>
            <person name="Vanacova S."/>
            <person name="Villalvazo M."/>
            <person name="Haas B.J."/>
            <person name="Pertea M."/>
            <person name="Feldblyum T.V."/>
            <person name="Utterback T.R."/>
            <person name="Shu C.L."/>
            <person name="Osoegawa K."/>
            <person name="de Jong P.J."/>
            <person name="Hrdy I."/>
            <person name="Horvathova L."/>
            <person name="Zubacova Z."/>
            <person name="Dolezal P."/>
            <person name="Malik S.B."/>
            <person name="Logsdon J.M. Jr."/>
            <person name="Henze K."/>
            <person name="Gupta A."/>
            <person name="Wang C.C."/>
            <person name="Dunne R.L."/>
            <person name="Upcroft J.A."/>
            <person name="Upcroft P."/>
            <person name="White O."/>
            <person name="Salzberg S.L."/>
            <person name="Tang P."/>
            <person name="Chiu C.-H."/>
            <person name="Lee Y.-S."/>
            <person name="Embley T.M."/>
            <person name="Coombs G.H."/>
            <person name="Mottram J.C."/>
            <person name="Tachezy J."/>
            <person name="Fraser-Liggett C.M."/>
            <person name="Johnson P.J."/>
        </authorList>
    </citation>
    <scope>NUCLEOTIDE SEQUENCE [LARGE SCALE GENOMIC DNA]</scope>
    <source>
        <strain evidence="2">G3</strain>
    </source>
</reference>
<dbReference type="VEuPathDB" id="TrichDB:TVAG_185320"/>